<keyword evidence="3" id="KW-1185">Reference proteome</keyword>
<evidence type="ECO:0000313" key="3">
    <source>
        <dbReference type="Proteomes" id="UP001602245"/>
    </source>
</evidence>
<name>A0ABW6W838_9ACTN</name>
<proteinExistence type="predicted"/>
<dbReference type="Pfam" id="PF04205">
    <property type="entry name" value="FMN_bind"/>
    <property type="match status" value="1"/>
</dbReference>
<dbReference type="EMBL" id="JBIAZU010000001">
    <property type="protein sequence ID" value="MFF5289459.1"/>
    <property type="molecule type" value="Genomic_DNA"/>
</dbReference>
<dbReference type="InterPro" id="IPR007329">
    <property type="entry name" value="FMN-bd"/>
</dbReference>
<dbReference type="Gene3D" id="3.90.1010.20">
    <property type="match status" value="1"/>
</dbReference>
<comment type="caution">
    <text evidence="2">The sequence shown here is derived from an EMBL/GenBank/DDBJ whole genome shotgun (WGS) entry which is preliminary data.</text>
</comment>
<gene>
    <name evidence="2" type="ORF">ACFY35_08480</name>
</gene>
<dbReference type="RefSeq" id="WP_020509796.1">
    <property type="nucleotide sequence ID" value="NZ_JBIAZU010000001.1"/>
</dbReference>
<reference evidence="2 3" key="1">
    <citation type="submission" date="2024-10" db="EMBL/GenBank/DDBJ databases">
        <title>The Natural Products Discovery Center: Release of the First 8490 Sequenced Strains for Exploring Actinobacteria Biosynthetic Diversity.</title>
        <authorList>
            <person name="Kalkreuter E."/>
            <person name="Kautsar S.A."/>
            <person name="Yang D."/>
            <person name="Bader C.D."/>
            <person name="Teijaro C.N."/>
            <person name="Fluegel L."/>
            <person name="Davis C.M."/>
            <person name="Simpson J.R."/>
            <person name="Lauterbach L."/>
            <person name="Steele A.D."/>
            <person name="Gui C."/>
            <person name="Meng S."/>
            <person name="Li G."/>
            <person name="Viehrig K."/>
            <person name="Ye F."/>
            <person name="Su P."/>
            <person name="Kiefer A.F."/>
            <person name="Nichols A."/>
            <person name="Cepeda A.J."/>
            <person name="Yan W."/>
            <person name="Fan B."/>
            <person name="Jiang Y."/>
            <person name="Adhikari A."/>
            <person name="Zheng C.-J."/>
            <person name="Schuster L."/>
            <person name="Cowan T.M."/>
            <person name="Smanski M.J."/>
            <person name="Chevrette M.G."/>
            <person name="De Carvalho L.P.S."/>
            <person name="Shen B."/>
        </authorList>
    </citation>
    <scope>NUCLEOTIDE SEQUENCE [LARGE SCALE GENOMIC DNA]</scope>
    <source>
        <strain evidence="2 3">NPDC000087</strain>
    </source>
</reference>
<sequence length="140" mass="14639">MRRVTLWIVSTIAAVVLLLSYRTSLGGGNAAAGTAVILAPSASGPGGRDLTVNGSVVRTRWGPVQVQVKINNHKIVDVRALRYPDGNDRDAEINGYALPQLRAEVLSAQSAHVDVVGGATYTSGGYLKSLQSALDAAHFA</sequence>
<accession>A0ABW6W838</accession>
<dbReference type="Proteomes" id="UP001602245">
    <property type="component" value="Unassembled WGS sequence"/>
</dbReference>
<organism evidence="2 3">
    <name type="scientific">Paractinoplanes globisporus</name>
    <dbReference type="NCBI Taxonomy" id="113565"/>
    <lineage>
        <taxon>Bacteria</taxon>
        <taxon>Bacillati</taxon>
        <taxon>Actinomycetota</taxon>
        <taxon>Actinomycetes</taxon>
        <taxon>Micromonosporales</taxon>
        <taxon>Micromonosporaceae</taxon>
        <taxon>Paractinoplanes</taxon>
    </lineage>
</organism>
<evidence type="ECO:0000259" key="1">
    <source>
        <dbReference type="SMART" id="SM00900"/>
    </source>
</evidence>
<protein>
    <submittedName>
        <fullName evidence="2">FMN-binding protein</fullName>
    </submittedName>
</protein>
<feature type="domain" description="FMN-binding" evidence="1">
    <location>
        <begin position="59"/>
        <end position="137"/>
    </location>
</feature>
<dbReference type="SMART" id="SM00900">
    <property type="entry name" value="FMN_bind"/>
    <property type="match status" value="1"/>
</dbReference>
<evidence type="ECO:0000313" key="2">
    <source>
        <dbReference type="EMBL" id="MFF5289459.1"/>
    </source>
</evidence>